<accession>A0A5B7HLZ6</accession>
<keyword evidence="2" id="KW-1185">Reference proteome</keyword>
<proteinExistence type="predicted"/>
<comment type="caution">
    <text evidence="1">The sequence shown here is derived from an EMBL/GenBank/DDBJ whole genome shotgun (WGS) entry which is preliminary data.</text>
</comment>
<protein>
    <submittedName>
        <fullName evidence="1">Uncharacterized protein</fullName>
    </submittedName>
</protein>
<evidence type="ECO:0000313" key="2">
    <source>
        <dbReference type="Proteomes" id="UP000324222"/>
    </source>
</evidence>
<evidence type="ECO:0000313" key="1">
    <source>
        <dbReference type="EMBL" id="MPC72312.1"/>
    </source>
</evidence>
<name>A0A5B7HLZ6_PORTR</name>
<sequence length="44" mass="4907">MEAPREDQARLIPCQGLVWSTSNIITNDYHSGASRHPDARLNAD</sequence>
<dbReference type="EMBL" id="VSRR010034511">
    <property type="protein sequence ID" value="MPC72312.1"/>
    <property type="molecule type" value="Genomic_DNA"/>
</dbReference>
<reference evidence="1 2" key="1">
    <citation type="submission" date="2019-05" db="EMBL/GenBank/DDBJ databases">
        <title>Another draft genome of Portunus trituberculatus and its Hox gene families provides insights of decapod evolution.</title>
        <authorList>
            <person name="Jeong J.-H."/>
            <person name="Song I."/>
            <person name="Kim S."/>
            <person name="Choi T."/>
            <person name="Kim D."/>
            <person name="Ryu S."/>
            <person name="Kim W."/>
        </authorList>
    </citation>
    <scope>NUCLEOTIDE SEQUENCE [LARGE SCALE GENOMIC DNA]</scope>
    <source>
        <tissue evidence="1">Muscle</tissue>
    </source>
</reference>
<dbReference type="Proteomes" id="UP000324222">
    <property type="component" value="Unassembled WGS sequence"/>
</dbReference>
<organism evidence="1 2">
    <name type="scientific">Portunus trituberculatus</name>
    <name type="common">Swimming crab</name>
    <name type="synonym">Neptunus trituberculatus</name>
    <dbReference type="NCBI Taxonomy" id="210409"/>
    <lineage>
        <taxon>Eukaryota</taxon>
        <taxon>Metazoa</taxon>
        <taxon>Ecdysozoa</taxon>
        <taxon>Arthropoda</taxon>
        <taxon>Crustacea</taxon>
        <taxon>Multicrustacea</taxon>
        <taxon>Malacostraca</taxon>
        <taxon>Eumalacostraca</taxon>
        <taxon>Eucarida</taxon>
        <taxon>Decapoda</taxon>
        <taxon>Pleocyemata</taxon>
        <taxon>Brachyura</taxon>
        <taxon>Eubrachyura</taxon>
        <taxon>Portunoidea</taxon>
        <taxon>Portunidae</taxon>
        <taxon>Portuninae</taxon>
        <taxon>Portunus</taxon>
    </lineage>
</organism>
<gene>
    <name evidence="1" type="ORF">E2C01_066613</name>
</gene>
<dbReference type="AlphaFoldDB" id="A0A5B7HLZ6"/>